<dbReference type="Pfam" id="PF23727">
    <property type="entry name" value="Beta-prop_FAM234A_B"/>
    <property type="match status" value="1"/>
</dbReference>
<keyword evidence="3 5" id="KW-1133">Transmembrane helix</keyword>
<protein>
    <recommendedName>
        <fullName evidence="6">FAM234A/B beta-propeller domain-containing protein</fullName>
    </recommendedName>
</protein>
<evidence type="ECO:0000256" key="3">
    <source>
        <dbReference type="ARBA" id="ARBA00022989"/>
    </source>
</evidence>
<organism evidence="7 8">
    <name type="scientific">Coptotermes formosanus</name>
    <name type="common">Formosan subterranean termite</name>
    <dbReference type="NCBI Taxonomy" id="36987"/>
    <lineage>
        <taxon>Eukaryota</taxon>
        <taxon>Metazoa</taxon>
        <taxon>Ecdysozoa</taxon>
        <taxon>Arthropoda</taxon>
        <taxon>Hexapoda</taxon>
        <taxon>Insecta</taxon>
        <taxon>Pterygota</taxon>
        <taxon>Neoptera</taxon>
        <taxon>Polyneoptera</taxon>
        <taxon>Dictyoptera</taxon>
        <taxon>Blattodea</taxon>
        <taxon>Blattoidea</taxon>
        <taxon>Termitoidae</taxon>
        <taxon>Rhinotermitidae</taxon>
        <taxon>Coptotermes</taxon>
    </lineage>
</organism>
<evidence type="ECO:0000313" key="8">
    <source>
        <dbReference type="Proteomes" id="UP000502823"/>
    </source>
</evidence>
<dbReference type="InterPro" id="IPR028994">
    <property type="entry name" value="Integrin_alpha_N"/>
</dbReference>
<comment type="subcellular location">
    <subcellularLocation>
        <location evidence="1">Membrane</location>
        <topology evidence="1">Single-pass membrane protein</topology>
    </subcellularLocation>
</comment>
<sequence>MSYPASKLSVRDSFDDEDVSDDVEDEVFIRDGRNGFKVDEERGVKRPLMAPRRKSKSNQLHSAIGRSPPCRAFCAPCCYGCVALTAMLGLIMLVVSLIMFPLPLDQLMKFLKAGEGSELGDTVIPCTELVVEGVWTKSLSKLTVESAVRLNDVNRDGIMDVIIGYGTGADGHNVPDFVCALYFHRKTPCLGGVIALDGVTGNTIWQHWTSHPVFMVDCSADLTEDKTNDCLISGKGGVLQLVNGHDGSNVWRYVEQAGKAELHGEPLVDIFSAQFIEDVDGDGLPDVLAAHTQDLPPGLTGHLVLISGKEGKFLQKVATPHQEETYYAPQVLVHLDGVSIVVFGTGGQASPGGLYAVPLHHLVKGNMLQVQELYHDEAKGIMSPPVLADLNHDGSEDIVAAMFNSMVVAFSGLTFQPLWNFSFPESETSSAPTPSYFNDDDIPDFLVKYQNGPGFPVYYSSQTMVLDGKTGTPLLDKSIVDTAGSQMGGLSISVEGWGNDLVLYWTANCLYHEGPTEPFSFLPGSSIQAQNRVDLCQMLFNSTLSTQFVALSQHLEPPGIAVYSSEEHRELEYNNSVNTSAEAHQYLHTHPDFLEAYGHNTVYNKVMSNERKEFQGDAMGASSFRHRGDDTVLLNSVKGKSPNYPYSEGDYVIASQAQNRISNDAGEQEEMLTANLQGNSQYLNLRKHGSTRPLEQTWEQQEDDGGIPLTYSNLMDSNPGSNRDSDYELMYGPVSQESLGGSQQGFPVNTEQDKRTGYGRVKRNARHVHGLQRLTSLGTLAPPVWASNKNDTTDLVFVTYWITPKRDALLLLGKEKECLEKKLAQTANANDRRDIGTGKKDCKFPEFLTRGHCGPQRLHVKANRWQYIDPL</sequence>
<keyword evidence="4 5" id="KW-0472">Membrane</keyword>
<evidence type="ECO:0000259" key="6">
    <source>
        <dbReference type="Pfam" id="PF23727"/>
    </source>
</evidence>
<dbReference type="FunCoup" id="A0A6L2QA56">
    <property type="interactions" value="6"/>
</dbReference>
<evidence type="ECO:0000256" key="1">
    <source>
        <dbReference type="ARBA" id="ARBA00004167"/>
    </source>
</evidence>
<dbReference type="EMBL" id="BLKM01001242">
    <property type="protein sequence ID" value="GFG39815.1"/>
    <property type="molecule type" value="Genomic_DNA"/>
</dbReference>
<dbReference type="InterPro" id="IPR045232">
    <property type="entry name" value="FAM234"/>
</dbReference>
<dbReference type="AlphaFoldDB" id="A0A6L2QA56"/>
<evidence type="ECO:0000256" key="5">
    <source>
        <dbReference type="SAM" id="Phobius"/>
    </source>
</evidence>
<dbReference type="GO" id="GO:0016020">
    <property type="term" value="C:membrane"/>
    <property type="evidence" value="ECO:0007669"/>
    <property type="project" value="UniProtKB-SubCell"/>
</dbReference>
<dbReference type="OrthoDB" id="567787at2759"/>
<evidence type="ECO:0000256" key="4">
    <source>
        <dbReference type="ARBA" id="ARBA00023136"/>
    </source>
</evidence>
<dbReference type="InParanoid" id="A0A6L2QA56"/>
<name>A0A6L2QA56_COPFO</name>
<keyword evidence="2 5" id="KW-0812">Transmembrane</keyword>
<dbReference type="PANTHER" id="PTHR21419:SF30">
    <property type="entry name" value="IG-LIKE DOMAIN-CONTAINING PROTEIN"/>
    <property type="match status" value="1"/>
</dbReference>
<dbReference type="PANTHER" id="PTHR21419">
    <property type="match status" value="1"/>
</dbReference>
<proteinExistence type="predicted"/>
<feature type="transmembrane region" description="Helical" evidence="5">
    <location>
        <begin position="82"/>
        <end position="102"/>
    </location>
</feature>
<keyword evidence="8" id="KW-1185">Reference proteome</keyword>
<comment type="caution">
    <text evidence="7">The sequence shown here is derived from an EMBL/GenBank/DDBJ whole genome shotgun (WGS) entry which is preliminary data.</text>
</comment>
<accession>A0A6L2QA56</accession>
<evidence type="ECO:0000313" key="7">
    <source>
        <dbReference type="EMBL" id="GFG39815.1"/>
    </source>
</evidence>
<gene>
    <name evidence="7" type="ORF">Cfor_10590</name>
</gene>
<reference evidence="8" key="1">
    <citation type="submission" date="2020-01" db="EMBL/GenBank/DDBJ databases">
        <title>Draft genome sequence of the Termite Coptotermes fromosanus.</title>
        <authorList>
            <person name="Itakura S."/>
            <person name="Yosikawa Y."/>
            <person name="Umezawa K."/>
        </authorList>
    </citation>
    <scope>NUCLEOTIDE SEQUENCE [LARGE SCALE GENOMIC DNA]</scope>
</reference>
<evidence type="ECO:0000256" key="2">
    <source>
        <dbReference type="ARBA" id="ARBA00022692"/>
    </source>
</evidence>
<dbReference type="Proteomes" id="UP000502823">
    <property type="component" value="Unassembled WGS sequence"/>
</dbReference>
<dbReference type="InterPro" id="IPR055409">
    <property type="entry name" value="Beta-prop_FAM234A_B"/>
</dbReference>
<dbReference type="SUPFAM" id="SSF69318">
    <property type="entry name" value="Integrin alpha N-terminal domain"/>
    <property type="match status" value="1"/>
</dbReference>
<dbReference type="InterPro" id="IPR015943">
    <property type="entry name" value="WD40/YVTN_repeat-like_dom_sf"/>
</dbReference>
<dbReference type="Gene3D" id="2.130.10.10">
    <property type="entry name" value="YVTN repeat-like/Quinoprotein amine dehydrogenase"/>
    <property type="match status" value="1"/>
</dbReference>
<feature type="domain" description="FAM234A/B beta-propeller" evidence="6">
    <location>
        <begin position="148"/>
        <end position="479"/>
    </location>
</feature>